<reference evidence="1" key="1">
    <citation type="submission" date="2021-06" db="EMBL/GenBank/DDBJ databases">
        <authorList>
            <person name="Kallberg Y."/>
            <person name="Tangrot J."/>
            <person name="Rosling A."/>
        </authorList>
    </citation>
    <scope>NUCLEOTIDE SEQUENCE</scope>
    <source>
        <strain evidence="1">MA461A</strain>
    </source>
</reference>
<proteinExistence type="predicted"/>
<organism evidence="1 2">
    <name type="scientific">Racocetra persica</name>
    <dbReference type="NCBI Taxonomy" id="160502"/>
    <lineage>
        <taxon>Eukaryota</taxon>
        <taxon>Fungi</taxon>
        <taxon>Fungi incertae sedis</taxon>
        <taxon>Mucoromycota</taxon>
        <taxon>Glomeromycotina</taxon>
        <taxon>Glomeromycetes</taxon>
        <taxon>Diversisporales</taxon>
        <taxon>Gigasporaceae</taxon>
        <taxon>Racocetra</taxon>
    </lineage>
</organism>
<dbReference type="Proteomes" id="UP000789920">
    <property type="component" value="Unassembled WGS sequence"/>
</dbReference>
<sequence>ITPEIKTFDYKEFSEHCKIGEGGCGIVYESKWKGKGLMIALKSFNVHTRKTVENTHLDLFEE</sequence>
<feature type="non-terminal residue" evidence="1">
    <location>
        <position position="62"/>
    </location>
</feature>
<evidence type="ECO:0000313" key="1">
    <source>
        <dbReference type="EMBL" id="CAG8838170.1"/>
    </source>
</evidence>
<evidence type="ECO:0000313" key="2">
    <source>
        <dbReference type="Proteomes" id="UP000789920"/>
    </source>
</evidence>
<protein>
    <submittedName>
        <fullName evidence="1">26572_t:CDS:1</fullName>
    </submittedName>
</protein>
<feature type="non-terminal residue" evidence="1">
    <location>
        <position position="1"/>
    </location>
</feature>
<keyword evidence="2" id="KW-1185">Reference proteome</keyword>
<name>A0ACA9SH74_9GLOM</name>
<comment type="caution">
    <text evidence="1">The sequence shown here is derived from an EMBL/GenBank/DDBJ whole genome shotgun (WGS) entry which is preliminary data.</text>
</comment>
<accession>A0ACA9SH74</accession>
<dbReference type="EMBL" id="CAJVQC010119758">
    <property type="protein sequence ID" value="CAG8838170.1"/>
    <property type="molecule type" value="Genomic_DNA"/>
</dbReference>
<gene>
    <name evidence="1" type="ORF">RPERSI_LOCUS30575</name>
</gene>